<keyword evidence="2" id="KW-0479">Metal-binding</keyword>
<dbReference type="PROSITE" id="PS00028">
    <property type="entry name" value="ZINC_FINGER_C2H2_1"/>
    <property type="match status" value="2"/>
</dbReference>
<evidence type="ECO:0000256" key="2">
    <source>
        <dbReference type="ARBA" id="ARBA00022723"/>
    </source>
</evidence>
<evidence type="ECO:0000256" key="6">
    <source>
        <dbReference type="ARBA" id="ARBA00023242"/>
    </source>
</evidence>
<sequence length="363" mass="40138">MDLDDYELSDDLPSPSPPSAESVSSTSSSSSDSGDESVADAPPGPSNVYTDGLPQASPAPVEVVTCMWGDCGIQFDDLQPLIAHVHEHVGVHKSTYTCEWSTCPRRGLSQTSRFALVSHLRSHTGEKPFTCSLPECDKSFTRSDALAKHMRLQHNISPPLPGRGNRKRKRPEANTEVLVSTPVPSLPDYPLEMAVKNEGDEDPRRLLRVDGVDDFTPPPGMDQVLPPVDTPRLSSFPIETSDDEFLPPSLLPHYDNETGMVHGRPRMMAKYLVMKAKYKYALGEHELLLDELEVVKSEERRMRKAKEEALNRVLEKEIGESAESITHDIKIPFADVRVPADSLGEAPDSLPQASVRRRRSVAQ</sequence>
<dbReference type="InterPro" id="IPR056436">
    <property type="entry name" value="Znf-C2H2_ZIC1-5/GLI1-3-like"/>
</dbReference>
<keyword evidence="5" id="KW-0862">Zinc</keyword>
<evidence type="ECO:0000313" key="10">
    <source>
        <dbReference type="EMBL" id="KDQ08377.1"/>
    </source>
</evidence>
<feature type="region of interest" description="Disordered" evidence="8">
    <location>
        <begin position="1"/>
        <end position="54"/>
    </location>
</feature>
<dbReference type="SUPFAM" id="SSF57667">
    <property type="entry name" value="beta-beta-alpha zinc fingers"/>
    <property type="match status" value="2"/>
</dbReference>
<dbReference type="Proteomes" id="UP000027195">
    <property type="component" value="Unassembled WGS sequence"/>
</dbReference>
<keyword evidence="3" id="KW-0677">Repeat</keyword>
<evidence type="ECO:0000259" key="9">
    <source>
        <dbReference type="PROSITE" id="PS50157"/>
    </source>
</evidence>
<dbReference type="GO" id="GO:0000978">
    <property type="term" value="F:RNA polymerase II cis-regulatory region sequence-specific DNA binding"/>
    <property type="evidence" value="ECO:0007669"/>
    <property type="project" value="TreeGrafter"/>
</dbReference>
<feature type="domain" description="C2H2-type" evidence="9">
    <location>
        <begin position="129"/>
        <end position="159"/>
    </location>
</feature>
<dbReference type="InterPro" id="IPR043359">
    <property type="entry name" value="GLI-like"/>
</dbReference>
<reference evidence="11" key="1">
    <citation type="journal article" date="2014" name="Proc. Natl. Acad. Sci. U.S.A.">
        <title>Extensive sampling of basidiomycete genomes demonstrates inadequacy of the white-rot/brown-rot paradigm for wood decay fungi.</title>
        <authorList>
            <person name="Riley R."/>
            <person name="Salamov A.A."/>
            <person name="Brown D.W."/>
            <person name="Nagy L.G."/>
            <person name="Floudas D."/>
            <person name="Held B.W."/>
            <person name="Levasseur A."/>
            <person name="Lombard V."/>
            <person name="Morin E."/>
            <person name="Otillar R."/>
            <person name="Lindquist E.A."/>
            <person name="Sun H."/>
            <person name="LaButti K.M."/>
            <person name="Schmutz J."/>
            <person name="Jabbour D."/>
            <person name="Luo H."/>
            <person name="Baker S.E."/>
            <person name="Pisabarro A.G."/>
            <person name="Walton J.D."/>
            <person name="Blanchette R.A."/>
            <person name="Henrissat B."/>
            <person name="Martin F."/>
            <person name="Cullen D."/>
            <person name="Hibbett D.S."/>
            <person name="Grigoriev I.V."/>
        </authorList>
    </citation>
    <scope>NUCLEOTIDE SEQUENCE [LARGE SCALE GENOMIC DNA]</scope>
    <source>
        <strain evidence="11">FD-172 SS1</strain>
    </source>
</reference>
<evidence type="ECO:0000313" key="11">
    <source>
        <dbReference type="Proteomes" id="UP000027195"/>
    </source>
</evidence>
<dbReference type="Gene3D" id="3.30.160.60">
    <property type="entry name" value="Classic Zinc Finger"/>
    <property type="match status" value="3"/>
</dbReference>
<evidence type="ECO:0000256" key="3">
    <source>
        <dbReference type="ARBA" id="ARBA00022737"/>
    </source>
</evidence>
<dbReference type="SMART" id="SM00355">
    <property type="entry name" value="ZnF_C2H2"/>
    <property type="match status" value="3"/>
</dbReference>
<dbReference type="OrthoDB" id="3437960at2759"/>
<dbReference type="InterPro" id="IPR013087">
    <property type="entry name" value="Znf_C2H2_type"/>
</dbReference>
<organism evidence="10 11">
    <name type="scientific">Botryobasidium botryosum (strain FD-172 SS1)</name>
    <dbReference type="NCBI Taxonomy" id="930990"/>
    <lineage>
        <taxon>Eukaryota</taxon>
        <taxon>Fungi</taxon>
        <taxon>Dikarya</taxon>
        <taxon>Basidiomycota</taxon>
        <taxon>Agaricomycotina</taxon>
        <taxon>Agaricomycetes</taxon>
        <taxon>Cantharellales</taxon>
        <taxon>Botryobasidiaceae</taxon>
        <taxon>Botryobasidium</taxon>
    </lineage>
</organism>
<evidence type="ECO:0000256" key="8">
    <source>
        <dbReference type="SAM" id="MobiDB-lite"/>
    </source>
</evidence>
<keyword evidence="4 7" id="KW-0863">Zinc-finger</keyword>
<dbReference type="GO" id="GO:0000981">
    <property type="term" value="F:DNA-binding transcription factor activity, RNA polymerase II-specific"/>
    <property type="evidence" value="ECO:0007669"/>
    <property type="project" value="TreeGrafter"/>
</dbReference>
<dbReference type="PROSITE" id="PS50157">
    <property type="entry name" value="ZINC_FINGER_C2H2_2"/>
    <property type="match status" value="2"/>
</dbReference>
<feature type="region of interest" description="Disordered" evidence="8">
    <location>
        <begin position="154"/>
        <end position="183"/>
    </location>
</feature>
<dbReference type="Pfam" id="PF23561">
    <property type="entry name" value="zf-C2H2_15"/>
    <property type="match status" value="1"/>
</dbReference>
<keyword evidence="11" id="KW-1185">Reference proteome</keyword>
<evidence type="ECO:0000256" key="7">
    <source>
        <dbReference type="PROSITE-ProRule" id="PRU00042"/>
    </source>
</evidence>
<name>A0A067M969_BOTB1</name>
<evidence type="ECO:0000256" key="5">
    <source>
        <dbReference type="ARBA" id="ARBA00022833"/>
    </source>
</evidence>
<evidence type="ECO:0000256" key="1">
    <source>
        <dbReference type="ARBA" id="ARBA00004123"/>
    </source>
</evidence>
<evidence type="ECO:0000256" key="4">
    <source>
        <dbReference type="ARBA" id="ARBA00022771"/>
    </source>
</evidence>
<dbReference type="GO" id="GO:0005634">
    <property type="term" value="C:nucleus"/>
    <property type="evidence" value="ECO:0007669"/>
    <property type="project" value="UniProtKB-SubCell"/>
</dbReference>
<feature type="compositionally biased region" description="Acidic residues" evidence="8">
    <location>
        <begin position="1"/>
        <end position="10"/>
    </location>
</feature>
<dbReference type="InterPro" id="IPR036236">
    <property type="entry name" value="Znf_C2H2_sf"/>
</dbReference>
<comment type="subcellular location">
    <subcellularLocation>
        <location evidence="1">Nucleus</location>
    </subcellularLocation>
</comment>
<proteinExistence type="predicted"/>
<feature type="compositionally biased region" description="Low complexity" evidence="8">
    <location>
        <begin position="19"/>
        <end position="32"/>
    </location>
</feature>
<keyword evidence="6" id="KW-0539">Nucleus</keyword>
<dbReference type="FunFam" id="3.30.160.60:FF:000201">
    <property type="entry name" value="C2H2 finger domain protein (Gli3)"/>
    <property type="match status" value="1"/>
</dbReference>
<dbReference type="EMBL" id="KL198091">
    <property type="protein sequence ID" value="KDQ08377.1"/>
    <property type="molecule type" value="Genomic_DNA"/>
</dbReference>
<gene>
    <name evidence="10" type="ORF">BOTBODRAFT_37956</name>
</gene>
<feature type="domain" description="C2H2-type" evidence="9">
    <location>
        <begin position="96"/>
        <end position="128"/>
    </location>
</feature>
<dbReference type="AlphaFoldDB" id="A0A067M969"/>
<dbReference type="GO" id="GO:0008270">
    <property type="term" value="F:zinc ion binding"/>
    <property type="evidence" value="ECO:0007669"/>
    <property type="project" value="UniProtKB-KW"/>
</dbReference>
<dbReference type="PANTHER" id="PTHR45718">
    <property type="entry name" value="TRANSCRIPTIONAL ACTIVATOR CUBITUS INTERRUPTUS"/>
    <property type="match status" value="1"/>
</dbReference>
<feature type="region of interest" description="Disordered" evidence="8">
    <location>
        <begin position="342"/>
        <end position="363"/>
    </location>
</feature>
<dbReference type="Pfam" id="PF00096">
    <property type="entry name" value="zf-C2H2"/>
    <property type="match status" value="1"/>
</dbReference>
<dbReference type="InParanoid" id="A0A067M969"/>
<protein>
    <recommendedName>
        <fullName evidence="9">C2H2-type domain-containing protein</fullName>
    </recommendedName>
</protein>
<dbReference type="HOGENOM" id="CLU_046889_0_0_1"/>
<dbReference type="STRING" id="930990.A0A067M969"/>
<accession>A0A067M969</accession>
<dbReference type="PANTHER" id="PTHR45718:SF4">
    <property type="entry name" value="TRANSCRIPTIONAL ACTIVATOR CUBITUS INTERRUPTUS"/>
    <property type="match status" value="1"/>
</dbReference>